<dbReference type="SUPFAM" id="SSF57184">
    <property type="entry name" value="Growth factor receptor domain"/>
    <property type="match status" value="1"/>
</dbReference>
<evidence type="ECO:0008006" key="4">
    <source>
        <dbReference type="Google" id="ProtNLM"/>
    </source>
</evidence>
<sequence length="220" mass="22511">MLFSSSFVSAAFMLFSSVTALPQPENGELTSRATGLCAPGSYLYNATTCAFCPAGSSCDGKSGVAQPCGSGHYQPNVNSTACLSCDSGHFQPNTSSTSCISTAPGFYQNAKGANNTIPCPAGSYQPCVLLRCPKGRFQGLPGQATVCGTCCGWAAPLVNNNINPVNCNGTTPNAWPNSGDGCISSNTTCVRAASCGQLANGTCLDKHIEIAELLTLLNLA</sequence>
<comment type="caution">
    <text evidence="2">The sequence shown here is derived from an EMBL/GenBank/DDBJ whole genome shotgun (WGS) entry which is preliminary data.</text>
</comment>
<organism evidence="2 3">
    <name type="scientific">Mycena rosella</name>
    <name type="common">Pink bonnet</name>
    <name type="synonym">Agaricus rosellus</name>
    <dbReference type="NCBI Taxonomy" id="1033263"/>
    <lineage>
        <taxon>Eukaryota</taxon>
        <taxon>Fungi</taxon>
        <taxon>Dikarya</taxon>
        <taxon>Basidiomycota</taxon>
        <taxon>Agaricomycotina</taxon>
        <taxon>Agaricomycetes</taxon>
        <taxon>Agaricomycetidae</taxon>
        <taxon>Agaricales</taxon>
        <taxon>Marasmiineae</taxon>
        <taxon>Mycenaceae</taxon>
        <taxon>Mycena</taxon>
    </lineage>
</organism>
<feature type="chain" id="PRO_5042155870" description="Tyrosine-protein kinase ephrin type A/B receptor-like domain-containing protein" evidence="1">
    <location>
        <begin position="21"/>
        <end position="220"/>
    </location>
</feature>
<dbReference type="SMART" id="SM01411">
    <property type="entry name" value="Ephrin_rec_like"/>
    <property type="match status" value="2"/>
</dbReference>
<dbReference type="InterPro" id="IPR009030">
    <property type="entry name" value="Growth_fac_rcpt_cys_sf"/>
</dbReference>
<protein>
    <recommendedName>
        <fullName evidence="4">Tyrosine-protein kinase ephrin type A/B receptor-like domain-containing protein</fullName>
    </recommendedName>
</protein>
<accession>A0AAD7MBZ4</accession>
<dbReference type="AlphaFoldDB" id="A0AAD7MBZ4"/>
<proteinExistence type="predicted"/>
<evidence type="ECO:0000256" key="1">
    <source>
        <dbReference type="SAM" id="SignalP"/>
    </source>
</evidence>
<dbReference type="Gene3D" id="2.10.50.10">
    <property type="entry name" value="Tumor Necrosis Factor Receptor, subunit A, domain 2"/>
    <property type="match status" value="1"/>
</dbReference>
<name>A0AAD7MBZ4_MYCRO</name>
<keyword evidence="1" id="KW-0732">Signal</keyword>
<keyword evidence="3" id="KW-1185">Reference proteome</keyword>
<dbReference type="Proteomes" id="UP001221757">
    <property type="component" value="Unassembled WGS sequence"/>
</dbReference>
<evidence type="ECO:0000313" key="2">
    <source>
        <dbReference type="EMBL" id="KAJ7709534.1"/>
    </source>
</evidence>
<dbReference type="EMBL" id="JARKIE010000002">
    <property type="protein sequence ID" value="KAJ7709534.1"/>
    <property type="molecule type" value="Genomic_DNA"/>
</dbReference>
<feature type="signal peptide" evidence="1">
    <location>
        <begin position="1"/>
        <end position="20"/>
    </location>
</feature>
<evidence type="ECO:0000313" key="3">
    <source>
        <dbReference type="Proteomes" id="UP001221757"/>
    </source>
</evidence>
<gene>
    <name evidence="2" type="ORF">B0H17DRAFT_1324456</name>
</gene>
<reference evidence="2" key="1">
    <citation type="submission" date="2023-03" db="EMBL/GenBank/DDBJ databases">
        <title>Massive genome expansion in bonnet fungi (Mycena s.s.) driven by repeated elements and novel gene families across ecological guilds.</title>
        <authorList>
            <consortium name="Lawrence Berkeley National Laboratory"/>
            <person name="Harder C.B."/>
            <person name="Miyauchi S."/>
            <person name="Viragh M."/>
            <person name="Kuo A."/>
            <person name="Thoen E."/>
            <person name="Andreopoulos B."/>
            <person name="Lu D."/>
            <person name="Skrede I."/>
            <person name="Drula E."/>
            <person name="Henrissat B."/>
            <person name="Morin E."/>
            <person name="Kohler A."/>
            <person name="Barry K."/>
            <person name="LaButti K."/>
            <person name="Morin E."/>
            <person name="Salamov A."/>
            <person name="Lipzen A."/>
            <person name="Mereny Z."/>
            <person name="Hegedus B."/>
            <person name="Baldrian P."/>
            <person name="Stursova M."/>
            <person name="Weitz H."/>
            <person name="Taylor A."/>
            <person name="Grigoriev I.V."/>
            <person name="Nagy L.G."/>
            <person name="Martin F."/>
            <person name="Kauserud H."/>
        </authorList>
    </citation>
    <scope>NUCLEOTIDE SEQUENCE</scope>
    <source>
        <strain evidence="2">CBHHK067</strain>
    </source>
</reference>